<organism evidence="2 3">
    <name type="scientific">Gorilla gorilla gorilla</name>
    <name type="common">Western lowland gorilla</name>
    <dbReference type="NCBI Taxonomy" id="9595"/>
    <lineage>
        <taxon>Eukaryota</taxon>
        <taxon>Metazoa</taxon>
        <taxon>Chordata</taxon>
        <taxon>Craniata</taxon>
        <taxon>Vertebrata</taxon>
        <taxon>Euteleostomi</taxon>
        <taxon>Mammalia</taxon>
        <taxon>Eutheria</taxon>
        <taxon>Euarchontoglires</taxon>
        <taxon>Primates</taxon>
        <taxon>Haplorrhini</taxon>
        <taxon>Catarrhini</taxon>
        <taxon>Hominidae</taxon>
        <taxon>Gorilla</taxon>
    </lineage>
</organism>
<dbReference type="EMBL" id="CABD030086217">
    <property type="status" value="NOT_ANNOTATED_CDS"/>
    <property type="molecule type" value="Genomic_DNA"/>
</dbReference>
<evidence type="ECO:0000313" key="2">
    <source>
        <dbReference type="Ensembl" id="ENSGGOP00000034388.1"/>
    </source>
</evidence>
<gene>
    <name evidence="2" type="primary">IKBIP</name>
</gene>
<accession>A0A2I2YHL6</accession>
<dbReference type="Bgee" id="ENSGGOG00000008397">
    <property type="expression patterns" value="Expressed in heart and 5 other cell types or tissues"/>
</dbReference>
<keyword evidence="3" id="KW-1185">Reference proteome</keyword>
<dbReference type="EMBL" id="CABD030086216">
    <property type="status" value="NOT_ANNOTATED_CDS"/>
    <property type="molecule type" value="Genomic_DNA"/>
</dbReference>
<reference evidence="3" key="1">
    <citation type="submission" date="2011-05" db="EMBL/GenBank/DDBJ databases">
        <title>Insights into the evolution of the great apes provided by the gorilla genome.</title>
        <authorList>
            <person name="Scally A."/>
        </authorList>
    </citation>
    <scope>NUCLEOTIDE SEQUENCE [LARGE SCALE GENOMIC DNA]</scope>
</reference>
<reference evidence="2 3" key="2">
    <citation type="journal article" date="2012" name="Nature">
        <title>Insights into hominid evolution from the gorilla genome sequence.</title>
        <authorList>
            <person name="Scally A."/>
            <person name="Dutheil J.Y."/>
            <person name="Hillier L.W."/>
            <person name="Jordan G.E."/>
            <person name="Goodhead I."/>
            <person name="Herrero J."/>
            <person name="Hobolth A."/>
            <person name="Lappalainen T."/>
            <person name="Mailund T."/>
            <person name="Marques-Bonet T."/>
            <person name="McCarthy S."/>
            <person name="Montgomery S.H."/>
            <person name="Schwalie P.C."/>
            <person name="Tang Y.A."/>
            <person name="Ward M.C."/>
            <person name="Xue Y."/>
            <person name="Yngvadottir B."/>
            <person name="Alkan C."/>
            <person name="Andersen L.N."/>
            <person name="Ayub Q."/>
            <person name="Ball E.V."/>
            <person name="Beal K."/>
            <person name="Bradley B.J."/>
            <person name="Chen Y."/>
            <person name="Clee C.M."/>
            <person name="Fitzgerald S."/>
            <person name="Graves T.A."/>
            <person name="Gu Y."/>
            <person name="Heath P."/>
            <person name="Heger A."/>
            <person name="Karakoc E."/>
            <person name="Kolb-Kokocinski A."/>
            <person name="Laird G.K."/>
            <person name="Lunter G."/>
            <person name="Meader S."/>
            <person name="Mort M."/>
            <person name="Mullikin J.C."/>
            <person name="Munch K."/>
            <person name="O'Connor T.D."/>
            <person name="Phillips A.D."/>
            <person name="Prado-Martinez J."/>
            <person name="Rogers A.S."/>
            <person name="Sajjadian S."/>
            <person name="Schmidt D."/>
            <person name="Shaw K."/>
            <person name="Simpson J.T."/>
            <person name="Stenson P.D."/>
            <person name="Turner D.J."/>
            <person name="Vigilant L."/>
            <person name="Vilella A.J."/>
            <person name="Whitener W."/>
            <person name="Zhu B."/>
            <person name="Cooper D.N."/>
            <person name="de Jong P."/>
            <person name="Dermitzakis E.T."/>
            <person name="Eichler E.E."/>
            <person name="Flicek P."/>
            <person name="Goldman N."/>
            <person name="Mundy N.I."/>
            <person name="Ning Z."/>
            <person name="Odom D.T."/>
            <person name="Ponting C.P."/>
            <person name="Quail M.A."/>
            <person name="Ryder O.A."/>
            <person name="Searle S.M."/>
            <person name="Warren W.C."/>
            <person name="Wilson R.K."/>
            <person name="Schierup M.H."/>
            <person name="Rogers J."/>
            <person name="Tyler-Smith C."/>
            <person name="Durbin R."/>
        </authorList>
    </citation>
    <scope>NUCLEOTIDE SEQUENCE [LARGE SCALE GENOMIC DNA]</scope>
</reference>
<dbReference type="Proteomes" id="UP000001519">
    <property type="component" value="Chromosome 12"/>
</dbReference>
<proteinExistence type="predicted"/>
<dbReference type="InterPro" id="IPR024152">
    <property type="entry name" value="Inh_kappa-B_kinase-int"/>
</dbReference>
<reference evidence="2" key="4">
    <citation type="submission" date="2025-09" db="UniProtKB">
        <authorList>
            <consortium name="Ensembl"/>
        </authorList>
    </citation>
    <scope>IDENTIFICATION</scope>
</reference>
<dbReference type="GeneTree" id="ENSGT00500000045001"/>
<evidence type="ECO:0000256" key="1">
    <source>
        <dbReference type="SAM" id="MobiDB-lite"/>
    </source>
</evidence>
<dbReference type="AlphaFoldDB" id="A0A2I2YHL6"/>
<dbReference type="EMBL" id="CABD030086218">
    <property type="status" value="NOT_ANNOTATED_CDS"/>
    <property type="molecule type" value="Genomic_DNA"/>
</dbReference>
<feature type="compositionally biased region" description="Basic residues" evidence="1">
    <location>
        <begin position="1"/>
        <end position="11"/>
    </location>
</feature>
<sequence length="70" mass="7111">MSEVKSRKKSGPKGAPAAEPGKRSEGGKTPVARGSGGGGWADPRTCLSLLSLGTCLGLACGRNLKLSWNN</sequence>
<name>A0A2I2YHL6_GORGO</name>
<protein>
    <submittedName>
        <fullName evidence="2">IKBKB interacting protein</fullName>
    </submittedName>
</protein>
<reference evidence="2" key="3">
    <citation type="submission" date="2025-08" db="UniProtKB">
        <authorList>
            <consortium name="Ensembl"/>
        </authorList>
    </citation>
    <scope>IDENTIFICATION</scope>
</reference>
<dbReference type="Ensembl" id="ENSGGOT00000055781.1">
    <property type="protein sequence ID" value="ENSGGOP00000034388.1"/>
    <property type="gene ID" value="ENSGGOG00000008397.3"/>
</dbReference>
<evidence type="ECO:0000313" key="3">
    <source>
        <dbReference type="Proteomes" id="UP000001519"/>
    </source>
</evidence>
<feature type="region of interest" description="Disordered" evidence="1">
    <location>
        <begin position="1"/>
        <end position="40"/>
    </location>
</feature>
<dbReference type="PANTHER" id="PTHR21734">
    <property type="entry name" value="INHIBITOR OF NUCLEAR FACTOR KAPPA-B KINASE-INTERACTING PROTEIN"/>
    <property type="match status" value="1"/>
</dbReference>